<keyword evidence="1" id="KW-1133">Transmembrane helix</keyword>
<reference evidence="2 3" key="1">
    <citation type="submission" date="2016-03" db="EMBL/GenBank/DDBJ databases">
        <title>Genome sequences of a Phycodnavirus, Heterosigma akashiwo virus strain 53.</title>
        <authorList>
            <person name="Ueki S."/>
            <person name="Ogura Y."/>
            <person name="Hayashi T."/>
        </authorList>
    </citation>
    <scope>NUCLEOTIDE SEQUENCE [LARGE SCALE GENOMIC DNA]</scope>
    <source>
        <strain evidence="2">HaV53</strain>
    </source>
</reference>
<dbReference type="EMBL" id="KX008963">
    <property type="protein sequence ID" value="AOM63551.1"/>
    <property type="molecule type" value="Genomic_DNA"/>
</dbReference>
<name>A0A1C9C5I8_HAV01</name>
<gene>
    <name evidence="2" type="primary">HaV53_ORF220</name>
</gene>
<keyword evidence="1" id="KW-0812">Transmembrane</keyword>
<dbReference type="KEGG" id="vg:37618601"/>
<dbReference type="Proteomes" id="UP000232488">
    <property type="component" value="Segment"/>
</dbReference>
<sequence length="100" mass="11050">MLICTLPIIIVIIYIFMKFSFFDLIKQLPLMIINGIKYLVFSLIGDPTKAINEFSEKAFSEVSNLANNATSEIKNIANSAFTAVEDLANKAIDKVTGGLF</sequence>
<evidence type="ECO:0000256" key="1">
    <source>
        <dbReference type="SAM" id="Phobius"/>
    </source>
</evidence>
<keyword evidence="3" id="KW-1185">Reference proteome</keyword>
<feature type="transmembrane region" description="Helical" evidence="1">
    <location>
        <begin position="6"/>
        <end position="25"/>
    </location>
</feature>
<protein>
    <submittedName>
        <fullName evidence="2">Uncharacterized protein</fullName>
    </submittedName>
</protein>
<proteinExistence type="predicted"/>
<keyword evidence="1" id="KW-0472">Membrane</keyword>
<evidence type="ECO:0000313" key="2">
    <source>
        <dbReference type="EMBL" id="AOM63551.1"/>
    </source>
</evidence>
<accession>A0A1C9C5I8</accession>
<dbReference type="GeneID" id="37618601"/>
<evidence type="ECO:0000313" key="3">
    <source>
        <dbReference type="Proteomes" id="UP000232488"/>
    </source>
</evidence>
<organismHost>
    <name type="scientific">Heterosigma akashiwo</name>
    <name type="common">Chromophytic alga</name>
    <name type="synonym">Heterosigma carterae</name>
    <dbReference type="NCBI Taxonomy" id="2829"/>
</organismHost>
<dbReference type="RefSeq" id="YP_009507617.1">
    <property type="nucleotide sequence ID" value="NC_038553.1"/>
</dbReference>
<organism evidence="2 3">
    <name type="scientific">Heterosigma akashiwo virus 01</name>
    <name type="common">HaV01</name>
    <dbReference type="NCBI Taxonomy" id="97195"/>
    <lineage>
        <taxon>Viruses</taxon>
        <taxon>Varidnaviria</taxon>
        <taxon>Bamfordvirae</taxon>
        <taxon>Nucleocytoviricota</taxon>
        <taxon>Megaviricetes</taxon>
        <taxon>Algavirales</taxon>
        <taxon>Phycodnaviridae</taxon>
        <taxon>Raphidovirus</taxon>
        <taxon>Raphidovirus japonicum</taxon>
    </lineage>
</organism>